<keyword evidence="3" id="KW-1185">Reference proteome</keyword>
<comment type="caution">
    <text evidence="2">The sequence shown here is derived from an EMBL/GenBank/DDBJ whole genome shotgun (WGS) entry which is preliminary data.</text>
</comment>
<evidence type="ECO:0000259" key="1">
    <source>
        <dbReference type="Pfam" id="PF09361"/>
    </source>
</evidence>
<dbReference type="InterPro" id="IPR018968">
    <property type="entry name" value="Phasin"/>
</dbReference>
<proteinExistence type="predicted"/>
<evidence type="ECO:0000313" key="3">
    <source>
        <dbReference type="Proteomes" id="UP000003374"/>
    </source>
</evidence>
<sequence>MSTNTPDQFNEQFERLLIGPTRAFMGLGVEHLEKLISVQLEATKAYTELSLQQVRAALEIREPKDFENYVQGQQEAVKTLGERVKGDAEMVVALNREFAEKAQRLAQESANGLSKTA</sequence>
<dbReference type="OrthoDB" id="5796765at2"/>
<accession>A4BR31</accession>
<protein>
    <recommendedName>
        <fullName evidence="1">Phasin domain-containing protein</fullName>
    </recommendedName>
</protein>
<name>A4BR31_9GAMM</name>
<evidence type="ECO:0000313" key="2">
    <source>
        <dbReference type="EMBL" id="EAR22031.1"/>
    </source>
</evidence>
<organism evidence="2 3">
    <name type="scientific">Nitrococcus mobilis Nb-231</name>
    <dbReference type="NCBI Taxonomy" id="314278"/>
    <lineage>
        <taxon>Bacteria</taxon>
        <taxon>Pseudomonadati</taxon>
        <taxon>Pseudomonadota</taxon>
        <taxon>Gammaproteobacteria</taxon>
        <taxon>Chromatiales</taxon>
        <taxon>Ectothiorhodospiraceae</taxon>
        <taxon>Nitrococcus</taxon>
    </lineage>
</organism>
<feature type="domain" description="Phasin" evidence="1">
    <location>
        <begin position="23"/>
        <end position="108"/>
    </location>
</feature>
<gene>
    <name evidence="2" type="ORF">NB231_06571</name>
</gene>
<dbReference type="Proteomes" id="UP000003374">
    <property type="component" value="Unassembled WGS sequence"/>
</dbReference>
<dbReference type="Pfam" id="PF09361">
    <property type="entry name" value="Phasin_2"/>
    <property type="match status" value="1"/>
</dbReference>
<dbReference type="EMBL" id="AAOF01000005">
    <property type="protein sequence ID" value="EAR22031.1"/>
    <property type="molecule type" value="Genomic_DNA"/>
</dbReference>
<dbReference type="RefSeq" id="WP_005000690.1">
    <property type="nucleotide sequence ID" value="NZ_CH672427.1"/>
</dbReference>
<dbReference type="AlphaFoldDB" id="A4BR31"/>
<reference evidence="2 3" key="1">
    <citation type="submission" date="2006-02" db="EMBL/GenBank/DDBJ databases">
        <authorList>
            <person name="Waterbury J."/>
            <person name="Ferriera S."/>
            <person name="Johnson J."/>
            <person name="Kravitz S."/>
            <person name="Halpern A."/>
            <person name="Remington K."/>
            <person name="Beeson K."/>
            <person name="Tran B."/>
            <person name="Rogers Y.-H."/>
            <person name="Friedman R."/>
            <person name="Venter J.C."/>
        </authorList>
    </citation>
    <scope>NUCLEOTIDE SEQUENCE [LARGE SCALE GENOMIC DNA]</scope>
    <source>
        <strain evidence="2 3">Nb-231</strain>
    </source>
</reference>
<dbReference type="HOGENOM" id="CLU_142800_1_1_6"/>